<accession>A0ABX2Y7B3</accession>
<comment type="caution">
    <text evidence="3">The sequence shown here is derived from an EMBL/GenBank/DDBJ whole genome shotgun (WGS) entry which is preliminary data.</text>
</comment>
<dbReference type="PANTHER" id="PTHR30486:SF6">
    <property type="entry name" value="TYPE IV PILUS RETRACTATION ATPASE PILT"/>
    <property type="match status" value="1"/>
</dbReference>
<evidence type="ECO:0000256" key="1">
    <source>
        <dbReference type="ARBA" id="ARBA00006611"/>
    </source>
</evidence>
<evidence type="ECO:0000313" key="3">
    <source>
        <dbReference type="EMBL" id="OCI32107.1"/>
    </source>
</evidence>
<evidence type="ECO:0000313" key="4">
    <source>
        <dbReference type="Proteomes" id="UP000093412"/>
    </source>
</evidence>
<dbReference type="Pfam" id="PF00437">
    <property type="entry name" value="T2SSE"/>
    <property type="match status" value="1"/>
</dbReference>
<comment type="similarity">
    <text evidence="1">Belongs to the GSP E family.</text>
</comment>
<dbReference type="CDD" id="cd01130">
    <property type="entry name" value="VirB11-like_ATPase"/>
    <property type="match status" value="1"/>
</dbReference>
<dbReference type="SUPFAM" id="SSF52540">
    <property type="entry name" value="P-loop containing nucleoside triphosphate hydrolases"/>
    <property type="match status" value="1"/>
</dbReference>
<gene>
    <name evidence="3" type="ORF">OERS_12610</name>
</gene>
<reference evidence="3 4" key="1">
    <citation type="submission" date="2016-06" db="EMBL/GenBank/DDBJ databases">
        <title>Genome sequence of Oerskovia enterophila DSM 43852.</title>
        <authorList>
            <person name="Poehlein A."/>
            <person name="Jag V."/>
            <person name="Bengelsdorf F.R."/>
            <person name="Daniel R."/>
            <person name="Duerre P."/>
        </authorList>
    </citation>
    <scope>NUCLEOTIDE SEQUENCE [LARGE SCALE GENOMIC DNA]</scope>
    <source>
        <strain evidence="3 4">DSM 43852</strain>
    </source>
</reference>
<evidence type="ECO:0000259" key="2">
    <source>
        <dbReference type="Pfam" id="PF00437"/>
    </source>
</evidence>
<dbReference type="InterPro" id="IPR027417">
    <property type="entry name" value="P-loop_NTPase"/>
</dbReference>
<feature type="domain" description="Bacterial type II secretion system protein E" evidence="2">
    <location>
        <begin position="119"/>
        <end position="391"/>
    </location>
</feature>
<protein>
    <submittedName>
        <fullName evidence="3">Conjugal transfer proteinc</fullName>
    </submittedName>
</protein>
<dbReference type="InterPro" id="IPR001482">
    <property type="entry name" value="T2SS/T4SS_dom"/>
</dbReference>
<dbReference type="PANTHER" id="PTHR30486">
    <property type="entry name" value="TWITCHING MOTILITY PROTEIN PILT"/>
    <property type="match status" value="1"/>
</dbReference>
<dbReference type="Gene3D" id="3.30.450.380">
    <property type="match status" value="1"/>
</dbReference>
<dbReference type="Gene3D" id="3.40.50.300">
    <property type="entry name" value="P-loop containing nucleotide triphosphate hydrolases"/>
    <property type="match status" value="1"/>
</dbReference>
<name>A0ABX2Y7B3_9CELL</name>
<keyword evidence="4" id="KW-1185">Reference proteome</keyword>
<proteinExistence type="inferred from homology"/>
<dbReference type="InterPro" id="IPR050921">
    <property type="entry name" value="T4SS_GSP_E_ATPase"/>
</dbReference>
<sequence>MLPILTRRPQGACAPRALCPSVGAQPLRDTGAAGCAGGVQGDARGRDDDVSTSGVTILETEVRELIRRRGVDPVRDKDGIDRLVADALADYDSRTALGVVPPLADAQGAVRAVLDAVAGLGPLQRYLDDPEVEEIWINSPAKVFVARGGSAELTSTILTSTQVRDLVEQMLKSSGRRLDLSSPFVDAALPGGERLHVVIPDVTREHFAVNIRKHVVRASHLDHLVRLGSLTPHAAAFLHASVRAGLNVLVAGATQAGKTTMLNALAGSIPSQDRVVTCEEVFELRFAVRDIVSMQCRQPSLEGTGEIPLRRLVKEALRMRPDRIVIGEVREAESFDLLIALNAGVPGMCTIHANSAREAISKMCTLPLLAGENVSDRFVVPTVASAVDVVVHLGVTADGRREVREIVGVTGRVEQGVVEVSDLFHRSGGRLVRGDGFPPAEDRFARAGVDLAELMSPRAGGQG</sequence>
<dbReference type="EMBL" id="MAQA01000010">
    <property type="protein sequence ID" value="OCI32107.1"/>
    <property type="molecule type" value="Genomic_DNA"/>
</dbReference>
<dbReference type="Proteomes" id="UP000093412">
    <property type="component" value="Unassembled WGS sequence"/>
</dbReference>
<organism evidence="3 4">
    <name type="scientific">Oerskovia enterophila</name>
    <dbReference type="NCBI Taxonomy" id="43678"/>
    <lineage>
        <taxon>Bacteria</taxon>
        <taxon>Bacillati</taxon>
        <taxon>Actinomycetota</taxon>
        <taxon>Actinomycetes</taxon>
        <taxon>Micrococcales</taxon>
        <taxon>Cellulomonadaceae</taxon>
        <taxon>Oerskovia</taxon>
    </lineage>
</organism>